<dbReference type="SMART" id="SM01100">
    <property type="entry name" value="CRAL_TRIO_N"/>
    <property type="match status" value="1"/>
</dbReference>
<dbReference type="EMBL" id="CAJVCH010312826">
    <property type="protein sequence ID" value="CAG7786223.1"/>
    <property type="molecule type" value="Genomic_DNA"/>
</dbReference>
<keyword evidence="4" id="KW-1185">Reference proteome</keyword>
<dbReference type="InterPro" id="IPR051064">
    <property type="entry name" value="SEC14/CRAL-TRIO_domain"/>
</dbReference>
<evidence type="ECO:0000259" key="1">
    <source>
        <dbReference type="PROSITE" id="PS50191"/>
    </source>
</evidence>
<reference evidence="3" key="1">
    <citation type="submission" date="2021-06" db="EMBL/GenBank/DDBJ databases">
        <authorList>
            <person name="Hodson N. C."/>
            <person name="Mongue J. A."/>
            <person name="Jaron S. K."/>
        </authorList>
    </citation>
    <scope>NUCLEOTIDE SEQUENCE</scope>
</reference>
<dbReference type="PROSITE" id="PS50866">
    <property type="entry name" value="GOLD"/>
    <property type="match status" value="1"/>
</dbReference>
<dbReference type="Pfam" id="PF01105">
    <property type="entry name" value="EMP24_GP25L"/>
    <property type="match status" value="1"/>
</dbReference>
<protein>
    <submittedName>
        <fullName evidence="3">Uncharacterized protein</fullName>
    </submittedName>
</protein>
<dbReference type="SMART" id="SM00516">
    <property type="entry name" value="SEC14"/>
    <property type="match status" value="1"/>
</dbReference>
<sequence length="420" mass="48102">MPSNLRNNFLSSRAPRETLKALFFGLIAVFRDNCAKMALDLNESEFEALELFKDTLGEYIKDELDSYQRHDANLLRWLRARDLNVDKAEKMLKASMIWRKNNDVDKILSWRKPQFFSNGFNFMAPGVDKDGCILCIVPFGKWDLRGAVEAGHRADVVRFANQILEQGFQFMKKESNDKKILNQFIIIFDWTGFSLNQILSRETVDTMMECLRLFEANYPETLKEAYVVNAPAIFEIVYNLLKPFVSARTLAKLKVYSTNPEQWRGALLKNIDPFELPSQYGGSNLTCKNYNLTQGLERPPRAHDLSKGSFQSATISAGDKLVIDQFVDLPGTHLTCNFTTRDYDIGFQILYNDELLFACQRADSHRHMQKGLVVCNKIGTYKFCFDNSFSKFRSKNISFAIEQDVPEKLDGSAGKIDQLG</sequence>
<feature type="domain" description="CRAL-TRIO" evidence="1">
    <location>
        <begin position="126"/>
        <end position="288"/>
    </location>
</feature>
<organism evidence="3 4">
    <name type="scientific">Allacma fusca</name>
    <dbReference type="NCBI Taxonomy" id="39272"/>
    <lineage>
        <taxon>Eukaryota</taxon>
        <taxon>Metazoa</taxon>
        <taxon>Ecdysozoa</taxon>
        <taxon>Arthropoda</taxon>
        <taxon>Hexapoda</taxon>
        <taxon>Collembola</taxon>
        <taxon>Symphypleona</taxon>
        <taxon>Sminthuridae</taxon>
        <taxon>Allacma</taxon>
    </lineage>
</organism>
<dbReference type="PANTHER" id="PTHR23324">
    <property type="entry name" value="SEC14 RELATED PROTEIN"/>
    <property type="match status" value="1"/>
</dbReference>
<dbReference type="OrthoDB" id="1434354at2759"/>
<dbReference type="InterPro" id="IPR011074">
    <property type="entry name" value="CRAL/TRIO_N_dom"/>
</dbReference>
<dbReference type="CDD" id="cd00170">
    <property type="entry name" value="SEC14"/>
    <property type="match status" value="1"/>
</dbReference>
<dbReference type="PROSITE" id="PS50191">
    <property type="entry name" value="CRAL_TRIO"/>
    <property type="match status" value="1"/>
</dbReference>
<dbReference type="Pfam" id="PF03765">
    <property type="entry name" value="CRAL_TRIO_N"/>
    <property type="match status" value="1"/>
</dbReference>
<dbReference type="InterPro" id="IPR001251">
    <property type="entry name" value="CRAL-TRIO_dom"/>
</dbReference>
<name>A0A8J2P958_9HEXA</name>
<comment type="caution">
    <text evidence="3">The sequence shown here is derived from an EMBL/GenBank/DDBJ whole genome shotgun (WGS) entry which is preliminary data.</text>
</comment>
<accession>A0A8J2P958</accession>
<evidence type="ECO:0000259" key="2">
    <source>
        <dbReference type="PROSITE" id="PS50866"/>
    </source>
</evidence>
<feature type="domain" description="GOLD" evidence="2">
    <location>
        <begin position="306"/>
        <end position="403"/>
    </location>
</feature>
<dbReference type="PANTHER" id="PTHR23324:SF83">
    <property type="entry name" value="SEC14-LIKE PROTEIN 2"/>
    <property type="match status" value="1"/>
</dbReference>
<dbReference type="GO" id="GO:0005737">
    <property type="term" value="C:cytoplasm"/>
    <property type="evidence" value="ECO:0007669"/>
    <property type="project" value="TreeGrafter"/>
</dbReference>
<gene>
    <name evidence="3" type="ORF">AFUS01_LOCUS24798</name>
</gene>
<proteinExistence type="predicted"/>
<evidence type="ECO:0000313" key="4">
    <source>
        <dbReference type="Proteomes" id="UP000708208"/>
    </source>
</evidence>
<evidence type="ECO:0000313" key="3">
    <source>
        <dbReference type="EMBL" id="CAG7786223.1"/>
    </source>
</evidence>
<dbReference type="Pfam" id="PF00650">
    <property type="entry name" value="CRAL_TRIO"/>
    <property type="match status" value="1"/>
</dbReference>
<dbReference type="AlphaFoldDB" id="A0A8J2P958"/>
<dbReference type="InterPro" id="IPR009038">
    <property type="entry name" value="GOLD_dom"/>
</dbReference>
<dbReference type="Proteomes" id="UP000708208">
    <property type="component" value="Unassembled WGS sequence"/>
</dbReference>